<dbReference type="Proteomes" id="UP000677436">
    <property type="component" value="Chromosome"/>
</dbReference>
<keyword evidence="2" id="KW-1185">Reference proteome</keyword>
<reference evidence="1" key="2">
    <citation type="journal article" date="2021" name="Microbiol. Resour. Announc.">
        <title>Complete Genome Sequence of Polycladomyces abyssicola JIR-001T, Isolated from Hemipelagic Sediment in Deep Seawater.</title>
        <authorList>
            <person name="Tsubouchi T."/>
            <person name="Kaneko Y."/>
        </authorList>
    </citation>
    <scope>NUCLEOTIDE SEQUENCE</scope>
    <source>
        <strain evidence="1">JIR-001</strain>
    </source>
</reference>
<gene>
    <name evidence="1" type="ORF">JIR001_31170</name>
</gene>
<evidence type="ECO:0000313" key="1">
    <source>
        <dbReference type="EMBL" id="BCU83334.1"/>
    </source>
</evidence>
<proteinExistence type="predicted"/>
<dbReference type="EMBL" id="AP024601">
    <property type="protein sequence ID" value="BCU83334.1"/>
    <property type="molecule type" value="Genomic_DNA"/>
</dbReference>
<accession>A0A8D5UJJ3</accession>
<evidence type="ECO:0000313" key="2">
    <source>
        <dbReference type="Proteomes" id="UP000677436"/>
    </source>
</evidence>
<dbReference type="KEGG" id="pabs:JIR001_31170"/>
<sequence>MAKGIFFQCDNCGDVERRVTDNLPSGWISMKLEMPDEDKVGTYWEVFHACSHECVLRILDKQEAEIEELHKYWRVK</sequence>
<reference evidence="1" key="1">
    <citation type="journal article" date="2013" name="Int. J. Syst. Evol. Microbiol.">
        <title>Polycladomyces abyssicola gen. nov., sp. nov., a thermophilic filamentous bacterium isolated from hemipelagic sediment.</title>
        <authorList>
            <person name="Tsubouchi T."/>
            <person name="Shimane Y."/>
            <person name="Mori K."/>
            <person name="Usui K."/>
            <person name="Hiraki T."/>
            <person name="Tame A."/>
            <person name="Uematsu K."/>
            <person name="Maruyama T."/>
            <person name="Hatada Y."/>
        </authorList>
    </citation>
    <scope>NUCLEOTIDE SEQUENCE</scope>
    <source>
        <strain evidence="1">JIR-001</strain>
    </source>
</reference>
<dbReference type="AlphaFoldDB" id="A0A8D5UJJ3"/>
<dbReference type="RefSeq" id="WP_212773563.1">
    <property type="nucleotide sequence ID" value="NZ_AP024601.1"/>
</dbReference>
<protein>
    <submittedName>
        <fullName evidence="1">Uncharacterized protein</fullName>
    </submittedName>
</protein>
<organism evidence="1 2">
    <name type="scientific">Polycladomyces abyssicola</name>
    <dbReference type="NCBI Taxonomy" id="1125966"/>
    <lineage>
        <taxon>Bacteria</taxon>
        <taxon>Bacillati</taxon>
        <taxon>Bacillota</taxon>
        <taxon>Bacilli</taxon>
        <taxon>Bacillales</taxon>
        <taxon>Thermoactinomycetaceae</taxon>
        <taxon>Polycladomyces</taxon>
    </lineage>
</organism>
<name>A0A8D5UJJ3_9BACL</name>